<proteinExistence type="predicted"/>
<keyword evidence="2" id="KW-0732">Signal</keyword>
<accession>A0A0A9DAM0</accession>
<reference evidence="3" key="2">
    <citation type="journal article" date="2015" name="Data Brief">
        <title>Shoot transcriptome of the giant reed, Arundo donax.</title>
        <authorList>
            <person name="Barrero R.A."/>
            <person name="Guerrero F.D."/>
            <person name="Moolhuijzen P."/>
            <person name="Goolsby J.A."/>
            <person name="Tidwell J."/>
            <person name="Bellgard S.E."/>
            <person name="Bellgard M.I."/>
        </authorList>
    </citation>
    <scope>NUCLEOTIDE SEQUENCE</scope>
    <source>
        <tissue evidence="3">Shoot tissue taken approximately 20 cm above the soil surface</tissue>
    </source>
</reference>
<evidence type="ECO:0000313" key="3">
    <source>
        <dbReference type="EMBL" id="JAD80807.1"/>
    </source>
</evidence>
<reference evidence="3" key="1">
    <citation type="submission" date="2014-09" db="EMBL/GenBank/DDBJ databases">
        <authorList>
            <person name="Magalhaes I.L.F."/>
            <person name="Oliveira U."/>
            <person name="Santos F.R."/>
            <person name="Vidigal T.H.D.A."/>
            <person name="Brescovit A.D."/>
            <person name="Santos A.J."/>
        </authorList>
    </citation>
    <scope>NUCLEOTIDE SEQUENCE</scope>
    <source>
        <tissue evidence="3">Shoot tissue taken approximately 20 cm above the soil surface</tissue>
    </source>
</reference>
<feature type="compositionally biased region" description="Basic and acidic residues" evidence="1">
    <location>
        <begin position="64"/>
        <end position="73"/>
    </location>
</feature>
<evidence type="ECO:0000256" key="2">
    <source>
        <dbReference type="SAM" id="SignalP"/>
    </source>
</evidence>
<feature type="region of interest" description="Disordered" evidence="1">
    <location>
        <begin position="60"/>
        <end position="82"/>
    </location>
</feature>
<dbReference type="EMBL" id="GBRH01217088">
    <property type="protein sequence ID" value="JAD80807.1"/>
    <property type="molecule type" value="Transcribed_RNA"/>
</dbReference>
<dbReference type="AlphaFoldDB" id="A0A0A9DAM0"/>
<name>A0A0A9DAM0_ARUDO</name>
<protein>
    <submittedName>
        <fullName evidence="3">Uncharacterized protein</fullName>
    </submittedName>
</protein>
<feature type="chain" id="PRO_5002044879" evidence="2">
    <location>
        <begin position="20"/>
        <end position="82"/>
    </location>
</feature>
<evidence type="ECO:0000256" key="1">
    <source>
        <dbReference type="SAM" id="MobiDB-lite"/>
    </source>
</evidence>
<sequence>MFRCIFLRGSMVAQVVVVALELLPTNHRVILHFKSTFTLHINSPYHVNDKRQYNNLMSPQFPIDKPHQKDKLPCDPNPNIAK</sequence>
<feature type="signal peptide" evidence="2">
    <location>
        <begin position="1"/>
        <end position="19"/>
    </location>
</feature>
<organism evidence="3">
    <name type="scientific">Arundo donax</name>
    <name type="common">Giant reed</name>
    <name type="synonym">Donax arundinaceus</name>
    <dbReference type="NCBI Taxonomy" id="35708"/>
    <lineage>
        <taxon>Eukaryota</taxon>
        <taxon>Viridiplantae</taxon>
        <taxon>Streptophyta</taxon>
        <taxon>Embryophyta</taxon>
        <taxon>Tracheophyta</taxon>
        <taxon>Spermatophyta</taxon>
        <taxon>Magnoliopsida</taxon>
        <taxon>Liliopsida</taxon>
        <taxon>Poales</taxon>
        <taxon>Poaceae</taxon>
        <taxon>PACMAD clade</taxon>
        <taxon>Arundinoideae</taxon>
        <taxon>Arundineae</taxon>
        <taxon>Arundo</taxon>
    </lineage>
</organism>